<gene>
    <name evidence="1" type="ORF">ACOLOM_LOCUS10476</name>
</gene>
<organism evidence="1 2">
    <name type="scientific">Acaulospora colombiana</name>
    <dbReference type="NCBI Taxonomy" id="27376"/>
    <lineage>
        <taxon>Eukaryota</taxon>
        <taxon>Fungi</taxon>
        <taxon>Fungi incertae sedis</taxon>
        <taxon>Mucoromycota</taxon>
        <taxon>Glomeromycotina</taxon>
        <taxon>Glomeromycetes</taxon>
        <taxon>Diversisporales</taxon>
        <taxon>Acaulosporaceae</taxon>
        <taxon>Acaulospora</taxon>
    </lineage>
</organism>
<feature type="non-terminal residue" evidence="1">
    <location>
        <position position="556"/>
    </location>
</feature>
<dbReference type="Proteomes" id="UP000789525">
    <property type="component" value="Unassembled WGS sequence"/>
</dbReference>
<evidence type="ECO:0000313" key="1">
    <source>
        <dbReference type="EMBL" id="CAG8706507.1"/>
    </source>
</evidence>
<reference evidence="1" key="1">
    <citation type="submission" date="2021-06" db="EMBL/GenBank/DDBJ databases">
        <authorList>
            <person name="Kallberg Y."/>
            <person name="Tangrot J."/>
            <person name="Rosling A."/>
        </authorList>
    </citation>
    <scope>NUCLEOTIDE SEQUENCE</scope>
    <source>
        <strain evidence="1">CL356</strain>
    </source>
</reference>
<feature type="non-terminal residue" evidence="1">
    <location>
        <position position="1"/>
    </location>
</feature>
<proteinExistence type="predicted"/>
<comment type="caution">
    <text evidence="1">The sequence shown here is derived from an EMBL/GenBank/DDBJ whole genome shotgun (WGS) entry which is preliminary data.</text>
</comment>
<dbReference type="EMBL" id="CAJVPT010033969">
    <property type="protein sequence ID" value="CAG8706507.1"/>
    <property type="molecule type" value="Genomic_DNA"/>
</dbReference>
<protein>
    <submittedName>
        <fullName evidence="1">7985_t:CDS:1</fullName>
    </submittedName>
</protein>
<sequence>EPTPVPPSPVTQQVHSEEQELRAKIRFMEARRADDVQRIRELETRLADAEAFVALRPKLQAKLNQLQQESLQTKRELQDQATELQVSEAKLTEVNEQLEMVLLDKEVAEERADAAEAEVEELKEKLAVSQDELTILREANSGTGAGGDPSDGKFSLAYIQLERQNGRLRDISQEAEQEYRKKLTDLEKELAASEEMQSEFDATLQKLVNADIQIDSLKQQLDDAMGAEDMLVQLTERNLLLGEKIEEMRVVIEDLEALKELNDELEENHIETEKALQEDIESKESQIREATRKIADLEEAILDYDQTIGQFRELVTQLTTELDALRAEHQSAQSASALAASQTATMRSLNLKLQTTTAKNQAKTIELELQNLKTRQANELLSIIQPYLPQVYVESDGDSTNTYLLFKRMAAKADLLNSTLAERYSLPDSLSGNVTEPLIGICEMRGRIAHLSVLCKRFASVLRRCEPQAFLNIGRIYPDISPLEKRIDGHIDLLKREEFRMVNQFEHLADLYIAESDLDLGERELDLALSLDHDIDFFASAIAWTKTSLLEIFKDD</sequence>
<name>A0ACA9PEX1_9GLOM</name>
<accession>A0ACA9PEX1</accession>
<keyword evidence="2" id="KW-1185">Reference proteome</keyword>
<evidence type="ECO:0000313" key="2">
    <source>
        <dbReference type="Proteomes" id="UP000789525"/>
    </source>
</evidence>